<dbReference type="Gramene" id="rna-AYBTSS11_LOCUS22911">
    <property type="protein sequence ID" value="CAJ1970917.1"/>
    <property type="gene ID" value="gene-AYBTSS11_LOCUS22911"/>
</dbReference>
<reference evidence="1" key="1">
    <citation type="submission" date="2023-10" db="EMBL/GenBank/DDBJ databases">
        <authorList>
            <person name="Domelevo Entfellner J.-B."/>
        </authorList>
    </citation>
    <scope>NUCLEOTIDE SEQUENCE</scope>
</reference>
<sequence>MALTDVFRPAWAMEIVSGLFPHQSLPINVASKMLYSSRIYPPENKEKGKIKPSGQKVVVKPLNCFVLETSQINYTPIP</sequence>
<dbReference type="EMBL" id="OY731405">
    <property type="protein sequence ID" value="CAJ1970917.1"/>
    <property type="molecule type" value="Genomic_DNA"/>
</dbReference>
<dbReference type="Proteomes" id="UP001189624">
    <property type="component" value="Chromosome 8"/>
</dbReference>
<dbReference type="AlphaFoldDB" id="A0AA86SR21"/>
<accession>A0AA86SR21</accession>
<evidence type="ECO:0000313" key="1">
    <source>
        <dbReference type="EMBL" id="CAJ1970917.1"/>
    </source>
</evidence>
<gene>
    <name evidence="1" type="ORF">AYBTSS11_LOCUS22911</name>
</gene>
<name>A0AA86SR21_9FABA</name>
<keyword evidence="2" id="KW-1185">Reference proteome</keyword>
<evidence type="ECO:0000313" key="2">
    <source>
        <dbReference type="Proteomes" id="UP001189624"/>
    </source>
</evidence>
<organism evidence="1 2">
    <name type="scientific">Sphenostylis stenocarpa</name>
    <dbReference type="NCBI Taxonomy" id="92480"/>
    <lineage>
        <taxon>Eukaryota</taxon>
        <taxon>Viridiplantae</taxon>
        <taxon>Streptophyta</taxon>
        <taxon>Embryophyta</taxon>
        <taxon>Tracheophyta</taxon>
        <taxon>Spermatophyta</taxon>
        <taxon>Magnoliopsida</taxon>
        <taxon>eudicotyledons</taxon>
        <taxon>Gunneridae</taxon>
        <taxon>Pentapetalae</taxon>
        <taxon>rosids</taxon>
        <taxon>fabids</taxon>
        <taxon>Fabales</taxon>
        <taxon>Fabaceae</taxon>
        <taxon>Papilionoideae</taxon>
        <taxon>50 kb inversion clade</taxon>
        <taxon>NPAAA clade</taxon>
        <taxon>indigoferoid/millettioid clade</taxon>
        <taxon>Phaseoleae</taxon>
        <taxon>Sphenostylis</taxon>
    </lineage>
</organism>
<protein>
    <submittedName>
        <fullName evidence="1">Uncharacterized protein</fullName>
    </submittedName>
</protein>
<proteinExistence type="predicted"/>